<gene>
    <name evidence="3" type="ORF">WJX74_003975</name>
</gene>
<organism evidence="3 4">
    <name type="scientific">Apatococcus lobatus</name>
    <dbReference type="NCBI Taxonomy" id="904363"/>
    <lineage>
        <taxon>Eukaryota</taxon>
        <taxon>Viridiplantae</taxon>
        <taxon>Chlorophyta</taxon>
        <taxon>core chlorophytes</taxon>
        <taxon>Trebouxiophyceae</taxon>
        <taxon>Chlorellales</taxon>
        <taxon>Chlorellaceae</taxon>
        <taxon>Apatococcus</taxon>
    </lineage>
</organism>
<evidence type="ECO:0000256" key="1">
    <source>
        <dbReference type="SAM" id="MobiDB-lite"/>
    </source>
</evidence>
<proteinExistence type="predicted"/>
<name>A0AAW1SFD5_9CHLO</name>
<dbReference type="InterPro" id="IPR004827">
    <property type="entry name" value="bZIP"/>
</dbReference>
<evidence type="ECO:0000313" key="3">
    <source>
        <dbReference type="EMBL" id="KAK9844552.1"/>
    </source>
</evidence>
<dbReference type="Pfam" id="PF07716">
    <property type="entry name" value="bZIP_2"/>
    <property type="match status" value="1"/>
</dbReference>
<feature type="region of interest" description="Disordered" evidence="1">
    <location>
        <begin position="217"/>
        <end position="258"/>
    </location>
</feature>
<feature type="compositionally biased region" description="Polar residues" evidence="1">
    <location>
        <begin position="221"/>
        <end position="233"/>
    </location>
</feature>
<feature type="domain" description="BZIP" evidence="2">
    <location>
        <begin position="263"/>
        <end position="276"/>
    </location>
</feature>
<feature type="compositionally biased region" description="Low complexity" evidence="1">
    <location>
        <begin position="306"/>
        <end position="318"/>
    </location>
</feature>
<dbReference type="PROSITE" id="PS00036">
    <property type="entry name" value="BZIP_BASIC"/>
    <property type="match status" value="1"/>
</dbReference>
<dbReference type="Proteomes" id="UP001438707">
    <property type="component" value="Unassembled WGS sequence"/>
</dbReference>
<dbReference type="AlphaFoldDB" id="A0AAW1SFD5"/>
<feature type="region of interest" description="Disordered" evidence="1">
    <location>
        <begin position="305"/>
        <end position="338"/>
    </location>
</feature>
<accession>A0AAW1SFD5</accession>
<evidence type="ECO:0000259" key="2">
    <source>
        <dbReference type="PROSITE" id="PS00036"/>
    </source>
</evidence>
<feature type="region of interest" description="Disordered" evidence="1">
    <location>
        <begin position="690"/>
        <end position="711"/>
    </location>
</feature>
<evidence type="ECO:0000313" key="4">
    <source>
        <dbReference type="Proteomes" id="UP001438707"/>
    </source>
</evidence>
<sequence>MTSPSLPKQQNLQRQPVSSLASLASSSTCFPATGSDPRPSRHIQPLDTWALSGAPAGNSHSCLRKAESDATFLPSHALAVRSQPPSLDRPIIPSQADLMPLVSPFAPWPLQHSQSAAAVQQSMHTRHSSCPAAARKLPQPSEAPCHQLSGSLSCQAGVPGVKATAQLPGRSLKPCAPAGLEGQQGSNDMAFRPELPSCTTSLTTCVSTREMAAAQACGVTPSAQQQPRDTQGSADGGEDSRQPSLPGNAPKPVRQADAAVTVRTKNNVASKAWRDRKRAHHKECEMKLLHLEALERRLSAELDTQLPRSRPLEPLSLSLPPPAAGPSVLPDESGSQGRYDGIQDPHALSRQRSHAAIAGMPFESAAAPFDGNGNHAPCKQELKLSGAQMRSTVELWASYVEDLSSLKQEWQSSREALETHKIPQLHAAGHTPPTQALDGKRQPLTDIRALQNELAVHLIRRFHFEVLTPVQVGHLLARAHTVSPPWLAIIYTQAHGYALAVAVATGGPMPQTLPDRGLWPWQPASATLDAVSGQELLGSVQASVHPPRSQLVHPMTAPHCSSTETSEPAAMAALPWHMSSPLTLYHQLAIRVGPPFPEPQVQAGSFGTIFHLNRGGFLKASENGEHALSTTRGHLIRPCLMSTLTESCSNQELQGPQVHVMGREAGDIPRPRQVRRHCLPVSIPKSLSLPSTKPHFTASASAESDVHLPSQTQKQQLLSVPPRKRHKFADAHVALLPGQISAPGLSAFSCLAGSSLCGGRPASTP</sequence>
<protein>
    <recommendedName>
        <fullName evidence="2">BZIP domain-containing protein</fullName>
    </recommendedName>
</protein>
<comment type="caution">
    <text evidence="3">The sequence shown here is derived from an EMBL/GenBank/DDBJ whole genome shotgun (WGS) entry which is preliminary data.</text>
</comment>
<reference evidence="3 4" key="1">
    <citation type="journal article" date="2024" name="Nat. Commun.">
        <title>Phylogenomics reveals the evolutionary origins of lichenization in chlorophyte algae.</title>
        <authorList>
            <person name="Puginier C."/>
            <person name="Libourel C."/>
            <person name="Otte J."/>
            <person name="Skaloud P."/>
            <person name="Haon M."/>
            <person name="Grisel S."/>
            <person name="Petersen M."/>
            <person name="Berrin J.G."/>
            <person name="Delaux P.M."/>
            <person name="Dal Grande F."/>
            <person name="Keller J."/>
        </authorList>
    </citation>
    <scope>NUCLEOTIDE SEQUENCE [LARGE SCALE GENOMIC DNA]</scope>
    <source>
        <strain evidence="3 4">SAG 2145</strain>
    </source>
</reference>
<dbReference type="GO" id="GO:0003700">
    <property type="term" value="F:DNA-binding transcription factor activity"/>
    <property type="evidence" value="ECO:0007669"/>
    <property type="project" value="InterPro"/>
</dbReference>
<dbReference type="EMBL" id="JALJOS010000001">
    <property type="protein sequence ID" value="KAK9844552.1"/>
    <property type="molecule type" value="Genomic_DNA"/>
</dbReference>
<dbReference type="CDD" id="cd14686">
    <property type="entry name" value="bZIP"/>
    <property type="match status" value="1"/>
</dbReference>
<keyword evidence="4" id="KW-1185">Reference proteome</keyword>